<gene>
    <name evidence="1" type="ORF">FHB240107_LOCUS11910</name>
</gene>
<dbReference type="EMBL" id="CANUEZ050000232">
    <property type="protein sequence ID" value="CAM0512670.1"/>
    <property type="molecule type" value="Genomic_DNA"/>
</dbReference>
<protein>
    <submittedName>
        <fullName evidence="1">Uncharacterized protein</fullName>
    </submittedName>
</protein>
<keyword evidence="2" id="KW-1185">Reference proteome</keyword>
<name>A0ABC9HJ78_FASHE</name>
<evidence type="ECO:0000313" key="2">
    <source>
        <dbReference type="Proteomes" id="UP001189180"/>
    </source>
</evidence>
<sequence>MNRSCANVGSQEDAKWNEAANRGKFSIDDAHAHLELDGKFVPQTTASIVQNVSVHYGQLRHALITQKSAYSLGLNEALENIFRYSTFIIFSKVSYHYLNIMVSDATLTLHGASGE</sequence>
<reference evidence="1 2" key="1">
    <citation type="submission" date="2024-08" db="EMBL/GenBank/DDBJ databases">
        <authorList>
            <person name="Paterson S."/>
        </authorList>
    </citation>
    <scope>NUCLEOTIDE SEQUENCE [LARGE SCALE GENOMIC DNA]</scope>
</reference>
<dbReference type="AlphaFoldDB" id="A0ABC9HJ78"/>
<proteinExistence type="predicted"/>
<evidence type="ECO:0000313" key="1">
    <source>
        <dbReference type="EMBL" id="CAM0512670.1"/>
    </source>
</evidence>
<comment type="caution">
    <text evidence="1">The sequence shown here is derived from an EMBL/GenBank/DDBJ whole genome shotgun (WGS) entry which is preliminary data.</text>
</comment>
<organism evidence="1 2">
    <name type="scientific">Fasciola hepatica</name>
    <name type="common">Liver fluke</name>
    <dbReference type="NCBI Taxonomy" id="6192"/>
    <lineage>
        <taxon>Eukaryota</taxon>
        <taxon>Metazoa</taxon>
        <taxon>Spiralia</taxon>
        <taxon>Lophotrochozoa</taxon>
        <taxon>Platyhelminthes</taxon>
        <taxon>Trematoda</taxon>
        <taxon>Digenea</taxon>
        <taxon>Plagiorchiida</taxon>
        <taxon>Echinostomata</taxon>
        <taxon>Echinostomatoidea</taxon>
        <taxon>Fasciolidae</taxon>
        <taxon>Fasciola</taxon>
    </lineage>
</organism>
<dbReference type="Proteomes" id="UP001189180">
    <property type="component" value="Unassembled WGS sequence"/>
</dbReference>
<accession>A0ABC9HJ78</accession>